<dbReference type="GO" id="GO:0005730">
    <property type="term" value="C:nucleolus"/>
    <property type="evidence" value="ECO:0007669"/>
    <property type="project" value="UniProtKB-SubCell"/>
</dbReference>
<accession>A0A9P8PZT0</accession>
<dbReference type="PANTHER" id="PTHR11096:SF1">
    <property type="entry name" value="RNA 3'-TERMINAL PHOSPHATE CYCLASE-LIKE PROTEIN"/>
    <property type="match status" value="1"/>
</dbReference>
<dbReference type="InterPro" id="IPR016443">
    <property type="entry name" value="RNA3'_term_phos_cyc_type_2"/>
</dbReference>
<dbReference type="InterPro" id="IPR037136">
    <property type="entry name" value="RNA3'_phos_cyclase_dom_sf"/>
</dbReference>
<dbReference type="InterPro" id="IPR013792">
    <property type="entry name" value="RNA3'P_cycl/enolpyr_Trfase_a/b"/>
</dbReference>
<dbReference type="SUPFAM" id="SSF55205">
    <property type="entry name" value="EPT/RTPC-like"/>
    <property type="match status" value="1"/>
</dbReference>
<dbReference type="AlphaFoldDB" id="A0A9P8PZT0"/>
<feature type="domain" description="RNA 3'-terminal phosphate cyclase" evidence="5">
    <location>
        <begin position="3"/>
        <end position="329"/>
    </location>
</feature>
<evidence type="ECO:0000313" key="7">
    <source>
        <dbReference type="EMBL" id="KAH3681538.1"/>
    </source>
</evidence>
<sequence>MLTFQGTRNFRLRLVLATLSGKPIKIEKIHSDELNPGLTDYEISVLRLLEQFTNGSKIEISYTGTTLIYYPGLIIGGSFTHNCPKSKSVGYFVEMALYLAPFAKKKINISFKGLTSSHDDYNAEGIRFGLLPILEKFGVRDCQLHIIKRGFAPTAEGEVKLIVNSLLSTPLTLHALESAKFTKIKGIAYCCRVSPSMVNRLIDTARNMLKPLGCEVDITADVWRGENSGKSPGFGMMLYTDNKKNWRVFAEDIGNPGETPEDVATRVVLNFLENVENSYIVGPNQLGLVLVFMLLGKEDLGRLKIAKSQIDETMIWLLRDIKQMFGVEVYLKEDEDDESCMIATVRGVGFTNTNKKIA</sequence>
<dbReference type="OrthoDB" id="1911237at2759"/>
<dbReference type="EMBL" id="JAEUBG010004397">
    <property type="protein sequence ID" value="KAH3681538.1"/>
    <property type="molecule type" value="Genomic_DNA"/>
</dbReference>
<name>A0A9P8PZT0_WICPI</name>
<dbReference type="InterPro" id="IPR036553">
    <property type="entry name" value="RPTC_insert"/>
</dbReference>
<dbReference type="Proteomes" id="UP000774326">
    <property type="component" value="Unassembled WGS sequence"/>
</dbReference>
<comment type="similarity">
    <text evidence="2">Belongs to the RNA 3'-terminal cyclase family. Type 2 subfamily.</text>
</comment>
<dbReference type="InterPro" id="IPR000228">
    <property type="entry name" value="RNA3'_term_phos_cyc"/>
</dbReference>
<keyword evidence="4" id="KW-0539">Nucleus</keyword>
<dbReference type="GO" id="GO:0000479">
    <property type="term" value="P:endonucleolytic cleavage of tricistronic rRNA transcript (SSU-rRNA, 5.8S rRNA, LSU-rRNA)"/>
    <property type="evidence" value="ECO:0007669"/>
    <property type="project" value="TreeGrafter"/>
</dbReference>
<evidence type="ECO:0000256" key="3">
    <source>
        <dbReference type="ARBA" id="ARBA00022517"/>
    </source>
</evidence>
<reference evidence="7" key="1">
    <citation type="journal article" date="2021" name="Open Biol.">
        <title>Shared evolutionary footprints suggest mitochondrial oxidative damage underlies multiple complex I losses in fungi.</title>
        <authorList>
            <person name="Schikora-Tamarit M.A."/>
            <person name="Marcet-Houben M."/>
            <person name="Nosek J."/>
            <person name="Gabaldon T."/>
        </authorList>
    </citation>
    <scope>NUCLEOTIDE SEQUENCE</scope>
    <source>
        <strain evidence="7">CBS2887</strain>
    </source>
</reference>
<evidence type="ECO:0000256" key="4">
    <source>
        <dbReference type="ARBA" id="ARBA00023242"/>
    </source>
</evidence>
<feature type="domain" description="RNA 3'-terminal phosphate cyclase insert" evidence="6">
    <location>
        <begin position="180"/>
        <end position="275"/>
    </location>
</feature>
<dbReference type="PANTHER" id="PTHR11096">
    <property type="entry name" value="RNA 3' TERMINAL PHOSPHATE CYCLASE"/>
    <property type="match status" value="1"/>
</dbReference>
<evidence type="ECO:0008006" key="9">
    <source>
        <dbReference type="Google" id="ProtNLM"/>
    </source>
</evidence>
<dbReference type="Pfam" id="PF05189">
    <property type="entry name" value="RTC_insert"/>
    <property type="match status" value="1"/>
</dbReference>
<dbReference type="CDD" id="cd00875">
    <property type="entry name" value="RNA_Cyclase_Class_I"/>
    <property type="match status" value="1"/>
</dbReference>
<organism evidence="7 8">
    <name type="scientific">Wickerhamomyces pijperi</name>
    <name type="common">Yeast</name>
    <name type="synonym">Pichia pijperi</name>
    <dbReference type="NCBI Taxonomy" id="599730"/>
    <lineage>
        <taxon>Eukaryota</taxon>
        <taxon>Fungi</taxon>
        <taxon>Dikarya</taxon>
        <taxon>Ascomycota</taxon>
        <taxon>Saccharomycotina</taxon>
        <taxon>Saccharomycetes</taxon>
        <taxon>Phaffomycetales</taxon>
        <taxon>Wickerhamomycetaceae</taxon>
        <taxon>Wickerhamomyces</taxon>
    </lineage>
</organism>
<dbReference type="GO" id="GO:0004521">
    <property type="term" value="F:RNA endonuclease activity"/>
    <property type="evidence" value="ECO:0007669"/>
    <property type="project" value="TreeGrafter"/>
</dbReference>
<dbReference type="InterPro" id="IPR013791">
    <property type="entry name" value="RNA3'-term_phos_cycl_insert"/>
</dbReference>
<dbReference type="Gene3D" id="3.65.10.20">
    <property type="entry name" value="RNA 3'-terminal phosphate cyclase domain"/>
    <property type="match status" value="1"/>
</dbReference>
<evidence type="ECO:0000259" key="5">
    <source>
        <dbReference type="Pfam" id="PF01137"/>
    </source>
</evidence>
<comment type="caution">
    <text evidence="7">The sequence shown here is derived from an EMBL/GenBank/DDBJ whole genome shotgun (WGS) entry which is preliminary data.</text>
</comment>
<evidence type="ECO:0000313" key="8">
    <source>
        <dbReference type="Proteomes" id="UP000774326"/>
    </source>
</evidence>
<keyword evidence="8" id="KW-1185">Reference proteome</keyword>
<dbReference type="InterPro" id="IPR023797">
    <property type="entry name" value="RNA3'_phos_cyclase_dom"/>
</dbReference>
<dbReference type="Pfam" id="PF01137">
    <property type="entry name" value="RTC"/>
    <property type="match status" value="1"/>
</dbReference>
<keyword evidence="3" id="KW-0690">Ribosome biogenesis</keyword>
<gene>
    <name evidence="7" type="ORF">WICPIJ_007519</name>
</gene>
<evidence type="ECO:0000256" key="2">
    <source>
        <dbReference type="ARBA" id="ARBA00007089"/>
    </source>
</evidence>
<evidence type="ECO:0000256" key="1">
    <source>
        <dbReference type="ARBA" id="ARBA00004604"/>
    </source>
</evidence>
<reference evidence="7" key="2">
    <citation type="submission" date="2021-01" db="EMBL/GenBank/DDBJ databases">
        <authorList>
            <person name="Schikora-Tamarit M.A."/>
        </authorList>
    </citation>
    <scope>NUCLEOTIDE SEQUENCE</scope>
    <source>
        <strain evidence="7">CBS2887</strain>
    </source>
</reference>
<dbReference type="Gene3D" id="3.30.360.20">
    <property type="entry name" value="RNA 3'-terminal phosphate cyclase, insert domain"/>
    <property type="match status" value="1"/>
</dbReference>
<comment type="subcellular location">
    <subcellularLocation>
        <location evidence="1">Nucleus</location>
        <location evidence="1">Nucleolus</location>
    </subcellularLocation>
</comment>
<evidence type="ECO:0000259" key="6">
    <source>
        <dbReference type="Pfam" id="PF05189"/>
    </source>
</evidence>
<proteinExistence type="inferred from homology"/>
<protein>
    <recommendedName>
        <fullName evidence="9">RNA 3'-terminal phosphate cyclase-like protein</fullName>
    </recommendedName>
</protein>
<dbReference type="NCBIfam" id="TIGR03400">
    <property type="entry name" value="18S_RNA_Rcl1p"/>
    <property type="match status" value="1"/>
</dbReference>